<dbReference type="KEGG" id="crq:GCK72_003485"/>
<reference evidence="4" key="1">
    <citation type="submission" date="2007-07" db="EMBL/GenBank/DDBJ databases">
        <title>PCAP assembly of the Caenorhabditis remanei genome.</title>
        <authorList>
            <consortium name="The Caenorhabditis remanei Sequencing Consortium"/>
            <person name="Wilson R.K."/>
        </authorList>
    </citation>
    <scope>NUCLEOTIDE SEQUENCE [LARGE SCALE GENOMIC DNA]</scope>
    <source>
        <strain evidence="4">PB4641</strain>
    </source>
</reference>
<evidence type="ECO:0000256" key="2">
    <source>
        <dbReference type="SAM" id="SignalP"/>
    </source>
</evidence>
<dbReference type="CDD" id="cd00037">
    <property type="entry name" value="CLECT"/>
    <property type="match status" value="1"/>
</dbReference>
<dbReference type="STRING" id="31234.E3M8P7"/>
<dbReference type="PROSITE" id="PS50041">
    <property type="entry name" value="C_TYPE_LECTIN_2"/>
    <property type="match status" value="1"/>
</dbReference>
<accession>E3M8P7</accession>
<dbReference type="EMBL" id="DS268429">
    <property type="protein sequence ID" value="EFO95808.1"/>
    <property type="molecule type" value="Genomic_DNA"/>
</dbReference>
<dbReference type="GeneID" id="9806000"/>
<keyword evidence="2" id="KW-0732">Signal</keyword>
<dbReference type="SMART" id="SM00034">
    <property type="entry name" value="CLECT"/>
    <property type="match status" value="1"/>
</dbReference>
<protein>
    <recommendedName>
        <fullName evidence="3">C-type lectin domain-containing protein</fullName>
    </recommendedName>
</protein>
<keyword evidence="5" id="KW-1185">Reference proteome</keyword>
<dbReference type="Proteomes" id="UP000008281">
    <property type="component" value="Unassembled WGS sequence"/>
</dbReference>
<evidence type="ECO:0000313" key="5">
    <source>
        <dbReference type="Proteomes" id="UP000008281"/>
    </source>
</evidence>
<dbReference type="RefSeq" id="XP_003107488.2">
    <property type="nucleotide sequence ID" value="XM_003107440.2"/>
</dbReference>
<evidence type="ECO:0000259" key="3">
    <source>
        <dbReference type="PROSITE" id="PS50041"/>
    </source>
</evidence>
<feature type="chain" id="PRO_5003176320" description="C-type lectin domain-containing protein" evidence="2">
    <location>
        <begin position="19"/>
        <end position="219"/>
    </location>
</feature>
<dbReference type="PANTHER" id="PTHR23124:SF129">
    <property type="entry name" value="C-TYPE LECTIN DOMAIN-CONTAINING PROTEIN"/>
    <property type="match status" value="1"/>
</dbReference>
<dbReference type="PANTHER" id="PTHR23124">
    <property type="entry name" value="C-TYPE LECTIN DOMAIN-CONTAINING PROTEIN-RELATED-RELATED"/>
    <property type="match status" value="1"/>
</dbReference>
<dbReference type="HOGENOM" id="CLU_058687_1_0_1"/>
<dbReference type="Gene3D" id="3.10.100.10">
    <property type="entry name" value="Mannose-Binding Protein A, subunit A"/>
    <property type="match status" value="1"/>
</dbReference>
<dbReference type="InterPro" id="IPR016186">
    <property type="entry name" value="C-type_lectin-like/link_sf"/>
</dbReference>
<evidence type="ECO:0000256" key="1">
    <source>
        <dbReference type="SAM" id="MobiDB-lite"/>
    </source>
</evidence>
<dbReference type="AlphaFoldDB" id="E3M8P7"/>
<dbReference type="SUPFAM" id="SSF56436">
    <property type="entry name" value="C-type lectin-like"/>
    <property type="match status" value="1"/>
</dbReference>
<dbReference type="InParanoid" id="E3M8P7"/>
<sequence>MQKITLFFVFSLFGVIFARFDSSSESCEDSDSNSHEHGGPGNGGNNRGCGRGWHRFDRPSGGWCMRVFKGNVSQMEAESRCRREGAALSGLLNENEIGRVAGHALRTLRPLTSGSIWLGAKRTSQCSTSPISSTCTPLNSFLWTDGSTQGSSGFQWNTKQPDNNYAKTQQCVVLLASRSTVIQDQWTWNSNRLDDVACVNPGGSEQRAVRGFLCGKRAN</sequence>
<dbReference type="OMA" id="CEESHEH"/>
<dbReference type="InterPro" id="IPR001304">
    <property type="entry name" value="C-type_lectin-like"/>
</dbReference>
<organism evidence="5">
    <name type="scientific">Caenorhabditis remanei</name>
    <name type="common">Caenorhabditis vulgaris</name>
    <dbReference type="NCBI Taxonomy" id="31234"/>
    <lineage>
        <taxon>Eukaryota</taxon>
        <taxon>Metazoa</taxon>
        <taxon>Ecdysozoa</taxon>
        <taxon>Nematoda</taxon>
        <taxon>Chromadorea</taxon>
        <taxon>Rhabditida</taxon>
        <taxon>Rhabditina</taxon>
        <taxon>Rhabditomorpha</taxon>
        <taxon>Rhabditoidea</taxon>
        <taxon>Rhabditidae</taxon>
        <taxon>Peloderinae</taxon>
        <taxon>Caenorhabditis</taxon>
    </lineage>
</organism>
<feature type="domain" description="C-type lectin" evidence="3">
    <location>
        <begin position="60"/>
        <end position="186"/>
    </location>
</feature>
<name>E3M8P7_CAERE</name>
<feature type="signal peptide" evidence="2">
    <location>
        <begin position="1"/>
        <end position="18"/>
    </location>
</feature>
<proteinExistence type="predicted"/>
<dbReference type="InterPro" id="IPR016187">
    <property type="entry name" value="CTDL_fold"/>
</dbReference>
<dbReference type="OrthoDB" id="5807131at2759"/>
<dbReference type="CTD" id="9806000"/>
<feature type="region of interest" description="Disordered" evidence="1">
    <location>
        <begin position="28"/>
        <end position="49"/>
    </location>
</feature>
<feature type="compositionally biased region" description="Gly residues" evidence="1">
    <location>
        <begin position="39"/>
        <end position="49"/>
    </location>
</feature>
<dbReference type="eggNOG" id="KOG4297">
    <property type="taxonomic scope" value="Eukaryota"/>
</dbReference>
<gene>
    <name evidence="4" type="ORF">CRE_13912</name>
</gene>
<evidence type="ECO:0000313" key="4">
    <source>
        <dbReference type="EMBL" id="EFO95808.1"/>
    </source>
</evidence>